<gene>
    <name evidence="4" type="ORF">ATHL_03162</name>
    <name evidence="5" type="ORF">DEQ80_01080</name>
</gene>
<evidence type="ECO:0000313" key="7">
    <source>
        <dbReference type="Proteomes" id="UP000264141"/>
    </source>
</evidence>
<dbReference type="Proteomes" id="UP000253922">
    <property type="component" value="Unassembled WGS sequence"/>
</dbReference>
<dbReference type="OrthoDB" id="9802114at2"/>
<dbReference type="Gene3D" id="3.10.580.10">
    <property type="entry name" value="CBS-domain"/>
    <property type="match status" value="1"/>
</dbReference>
<dbReference type="AlphaFoldDB" id="A0A3D1JF94"/>
<dbReference type="InterPro" id="IPR000644">
    <property type="entry name" value="CBS_dom"/>
</dbReference>
<dbReference type="SMART" id="SM00116">
    <property type="entry name" value="CBS"/>
    <property type="match status" value="2"/>
</dbReference>
<protein>
    <submittedName>
        <fullName evidence="5">CBS domain-containing protein</fullName>
    </submittedName>
    <submittedName>
        <fullName evidence="4">Predicted signal-transduction protein containing cAMP-binding and CBS domains</fullName>
    </submittedName>
</protein>
<evidence type="ECO:0000259" key="3">
    <source>
        <dbReference type="PROSITE" id="PS51371"/>
    </source>
</evidence>
<keyword evidence="6" id="KW-1185">Reference proteome</keyword>
<dbReference type="EMBL" id="DF967966">
    <property type="protein sequence ID" value="GAP08260.1"/>
    <property type="molecule type" value="Genomic_DNA"/>
</dbReference>
<sequence length="146" mass="16445">MYLVSDILKEKGHNVWTVSPDTPLLEALQRLAEKNVGALLVTDGEKIAGILSERDVVRMIARKGVCPLDLPVHELMVREVITVTPRQSLDDCMKLMTEKRIRHLPVLEEGRLVGLVSIGDVVRWVIDDQLHKIHDLEGYITGSYGR</sequence>
<evidence type="ECO:0000313" key="4">
    <source>
        <dbReference type="EMBL" id="GAP08260.1"/>
    </source>
</evidence>
<evidence type="ECO:0000313" key="5">
    <source>
        <dbReference type="EMBL" id="HCE16428.1"/>
    </source>
</evidence>
<dbReference type="InterPro" id="IPR046342">
    <property type="entry name" value="CBS_dom_sf"/>
</dbReference>
<reference evidence="5 7" key="3">
    <citation type="journal article" date="2018" name="Nat. Biotechnol.">
        <title>A standardized bacterial taxonomy based on genome phylogeny substantially revises the tree of life.</title>
        <authorList>
            <person name="Parks D.H."/>
            <person name="Chuvochina M."/>
            <person name="Waite D.W."/>
            <person name="Rinke C."/>
            <person name="Skarshewski A."/>
            <person name="Chaumeil P.A."/>
            <person name="Hugenholtz P."/>
        </authorList>
    </citation>
    <scope>NUCLEOTIDE SEQUENCE [LARGE SCALE GENOMIC DNA]</scope>
    <source>
        <strain evidence="5">UBA8781</strain>
    </source>
</reference>
<feature type="domain" description="CBS" evidence="3">
    <location>
        <begin position="76"/>
        <end position="133"/>
    </location>
</feature>
<keyword evidence="1 2" id="KW-0129">CBS domain</keyword>
<evidence type="ECO:0000256" key="1">
    <source>
        <dbReference type="ARBA" id="ARBA00023122"/>
    </source>
</evidence>
<feature type="domain" description="CBS" evidence="3">
    <location>
        <begin position="7"/>
        <end position="68"/>
    </location>
</feature>
<dbReference type="PROSITE" id="PS51371">
    <property type="entry name" value="CBS"/>
    <property type="match status" value="2"/>
</dbReference>
<dbReference type="EMBL" id="DPBP01000005">
    <property type="protein sequence ID" value="HCE16428.1"/>
    <property type="molecule type" value="Genomic_DNA"/>
</dbReference>
<accession>A0A3D1JF94</accession>
<dbReference type="Pfam" id="PF00571">
    <property type="entry name" value="CBS"/>
    <property type="match status" value="2"/>
</dbReference>
<organism evidence="5 7">
    <name type="scientific">Anaerolinea thermolimosa</name>
    <dbReference type="NCBI Taxonomy" id="229919"/>
    <lineage>
        <taxon>Bacteria</taxon>
        <taxon>Bacillati</taxon>
        <taxon>Chloroflexota</taxon>
        <taxon>Anaerolineae</taxon>
        <taxon>Anaerolineales</taxon>
        <taxon>Anaerolineaceae</taxon>
        <taxon>Anaerolinea</taxon>
    </lineage>
</organism>
<dbReference type="STRING" id="229919.GCA_001050195_03101"/>
<reference evidence="4" key="1">
    <citation type="journal article" date="2015" name="Genome Announc.">
        <title>Draft Genome Sequences of Anaerolinea thermolimosa IMO-1, Bellilinea caldifistulae GOMI-1, Leptolinea tardivitalis YMTK-2, Levilinea saccharolytica KIBI-1, Longilinea arvoryzae KOME-1, Previously Described as Members of the Class Anaerolineae (Chloroflexi).</title>
        <authorList>
            <person name="Matsuura N."/>
            <person name="Tourlousse M.D."/>
            <person name="Ohashi A."/>
            <person name="Hugenholtz P."/>
            <person name="Sekiguchi Y."/>
        </authorList>
    </citation>
    <scope>NUCLEOTIDE SEQUENCE</scope>
    <source>
        <strain evidence="4">IMO-1</strain>
    </source>
</reference>
<dbReference type="PANTHER" id="PTHR43080:SF2">
    <property type="entry name" value="CBS DOMAIN-CONTAINING PROTEIN"/>
    <property type="match status" value="1"/>
</dbReference>
<dbReference type="InterPro" id="IPR051257">
    <property type="entry name" value="Diverse_CBS-Domain"/>
</dbReference>
<name>A0A3D1JF94_9CHLR</name>
<dbReference type="Proteomes" id="UP000264141">
    <property type="component" value="Unassembled WGS sequence"/>
</dbReference>
<reference evidence="6" key="2">
    <citation type="submission" date="2015-07" db="EMBL/GenBank/DDBJ databases">
        <title>Draft Genome Sequences of Anaerolinea thermolimosa IMO-1, Bellilinea caldifistulae GOMI-1, Leptolinea tardivitalis YMTK-2, Levilinea saccharolytica KIBI-1,Longilinea arvoryzae KOME-1, Previously Described as Members of the Anaerolineaceae (Chloroflexi).</title>
        <authorList>
            <person name="Sekiguchi Y."/>
            <person name="Ohashi A."/>
            <person name="Matsuura N."/>
            <person name="Tourlousse M.D."/>
        </authorList>
    </citation>
    <scope>NUCLEOTIDE SEQUENCE [LARGE SCALE GENOMIC DNA]</scope>
    <source>
        <strain evidence="6">IMO-1</strain>
    </source>
</reference>
<dbReference type="SUPFAM" id="SSF54631">
    <property type="entry name" value="CBS-domain pair"/>
    <property type="match status" value="1"/>
</dbReference>
<dbReference type="CDD" id="cd04623">
    <property type="entry name" value="CBS_pair_bac_euk"/>
    <property type="match status" value="1"/>
</dbReference>
<dbReference type="InterPro" id="IPR044725">
    <property type="entry name" value="CBSX3_CBS_dom"/>
</dbReference>
<dbReference type="RefSeq" id="WP_062195731.1">
    <property type="nucleotide sequence ID" value="NZ_DF967966.1"/>
</dbReference>
<evidence type="ECO:0000256" key="2">
    <source>
        <dbReference type="PROSITE-ProRule" id="PRU00703"/>
    </source>
</evidence>
<evidence type="ECO:0000313" key="6">
    <source>
        <dbReference type="Proteomes" id="UP000253922"/>
    </source>
</evidence>
<dbReference type="PANTHER" id="PTHR43080">
    <property type="entry name" value="CBS DOMAIN-CONTAINING PROTEIN CBSX3, MITOCHONDRIAL"/>
    <property type="match status" value="1"/>
</dbReference>
<proteinExistence type="predicted"/>